<evidence type="ECO:0000259" key="2">
    <source>
        <dbReference type="Pfam" id="PF21186"/>
    </source>
</evidence>
<dbReference type="InterPro" id="IPR041218">
    <property type="entry name" value="DUF5606"/>
</dbReference>
<dbReference type="InterPro" id="IPR049282">
    <property type="entry name" value="BVU_3817_N_sf"/>
</dbReference>
<name>A0A6S6UC21_9BACT</name>
<dbReference type="Gene3D" id="2.30.30.730">
    <property type="match status" value="1"/>
</dbReference>
<proteinExistence type="predicted"/>
<dbReference type="Pfam" id="PF21186">
    <property type="entry name" value="DUF6852"/>
    <property type="match status" value="1"/>
</dbReference>
<sequence length="156" mass="17583">MNLEKLVAVSGRPGIYKMAANRPNGLIIEDLDTGKKFFAPSRRHQFTPLESISIYTETEEATVELKTVFISMLAQLEATPPVATKSSSTEIKNYFEIILPEYDRDKVLVSDIKKLIKWFNYLNERTLLVLPTAEELAAEAEAEAEAEVTVDKSEEE</sequence>
<accession>A0A6S6UC21</accession>
<dbReference type="EMBL" id="CACVAQ010000342">
    <property type="protein sequence ID" value="CAA6824289.1"/>
    <property type="molecule type" value="Genomic_DNA"/>
</dbReference>
<evidence type="ECO:0000313" key="3">
    <source>
        <dbReference type="EMBL" id="CAA6824289.1"/>
    </source>
</evidence>
<feature type="domain" description="DUF6852" evidence="2">
    <location>
        <begin position="52"/>
        <end position="122"/>
    </location>
</feature>
<protein>
    <submittedName>
        <fullName evidence="3">Uncharacterized protein</fullName>
    </submittedName>
</protein>
<evidence type="ECO:0000259" key="1">
    <source>
        <dbReference type="Pfam" id="PF18347"/>
    </source>
</evidence>
<organism evidence="3">
    <name type="scientific">uncultured Aureispira sp</name>
    <dbReference type="NCBI Taxonomy" id="1331704"/>
    <lineage>
        <taxon>Bacteria</taxon>
        <taxon>Pseudomonadati</taxon>
        <taxon>Bacteroidota</taxon>
        <taxon>Saprospiria</taxon>
        <taxon>Saprospirales</taxon>
        <taxon>Saprospiraceae</taxon>
        <taxon>Aureispira</taxon>
        <taxon>environmental samples</taxon>
    </lineage>
</organism>
<reference evidence="3" key="1">
    <citation type="submission" date="2020-01" db="EMBL/GenBank/DDBJ databases">
        <authorList>
            <person name="Meier V. D."/>
            <person name="Meier V D."/>
        </authorList>
    </citation>
    <scope>NUCLEOTIDE SEQUENCE</scope>
    <source>
        <strain evidence="3">HLG_WM_MAG_10</strain>
    </source>
</reference>
<dbReference type="InterPro" id="IPR049280">
    <property type="entry name" value="DUF6852"/>
</dbReference>
<dbReference type="InterPro" id="IPR049281">
    <property type="entry name" value="BVU_3817-like_C_sf"/>
</dbReference>
<feature type="domain" description="DUF5606" evidence="1">
    <location>
        <begin position="3"/>
        <end position="49"/>
    </location>
</feature>
<dbReference type="Pfam" id="PF18347">
    <property type="entry name" value="DUF5606"/>
    <property type="match status" value="1"/>
</dbReference>
<dbReference type="Gene3D" id="1.10.10.1650">
    <property type="match status" value="1"/>
</dbReference>
<gene>
    <name evidence="3" type="ORF">HELGO_WM19468</name>
</gene>
<dbReference type="AlphaFoldDB" id="A0A6S6UC21"/>